<proteinExistence type="predicted"/>
<reference evidence="2" key="1">
    <citation type="submission" date="2022-06" db="EMBL/GenBank/DDBJ databases">
        <authorList>
            <consortium name="SYNGENTA / RWTH Aachen University"/>
        </authorList>
    </citation>
    <scope>NUCLEOTIDE SEQUENCE</scope>
</reference>
<keyword evidence="1" id="KW-1133">Transmembrane helix</keyword>
<dbReference type="Pfam" id="PF00494">
    <property type="entry name" value="SQS_PSY"/>
    <property type="match status" value="2"/>
</dbReference>
<feature type="transmembrane region" description="Helical" evidence="1">
    <location>
        <begin position="402"/>
        <end position="422"/>
    </location>
</feature>
<keyword evidence="1" id="KW-0812">Transmembrane</keyword>
<organism evidence="2 3">
    <name type="scientific">Phakopsora pachyrhizi</name>
    <name type="common">Asian soybean rust disease fungus</name>
    <dbReference type="NCBI Taxonomy" id="170000"/>
    <lineage>
        <taxon>Eukaryota</taxon>
        <taxon>Fungi</taxon>
        <taxon>Dikarya</taxon>
        <taxon>Basidiomycota</taxon>
        <taxon>Pucciniomycotina</taxon>
        <taxon>Pucciniomycetes</taxon>
        <taxon>Pucciniales</taxon>
        <taxon>Phakopsoraceae</taxon>
        <taxon>Phakopsora</taxon>
    </lineage>
</organism>
<dbReference type="PANTHER" id="PTHR11626:SF2">
    <property type="entry name" value="SQUALENE SYNTHASE"/>
    <property type="match status" value="1"/>
</dbReference>
<evidence type="ECO:0000313" key="2">
    <source>
        <dbReference type="EMBL" id="CAH7674707.1"/>
    </source>
</evidence>
<dbReference type="GO" id="GO:0005789">
    <property type="term" value="C:endoplasmic reticulum membrane"/>
    <property type="evidence" value="ECO:0007669"/>
    <property type="project" value="TreeGrafter"/>
</dbReference>
<accession>A0AAV0AXF7</accession>
<dbReference type="GO" id="GO:0006696">
    <property type="term" value="P:ergosterol biosynthetic process"/>
    <property type="evidence" value="ECO:0007669"/>
    <property type="project" value="TreeGrafter"/>
</dbReference>
<gene>
    <name evidence="2" type="ORF">PPACK8108_LOCUS9631</name>
</gene>
<dbReference type="GO" id="GO:0045338">
    <property type="term" value="P:farnesyl diphosphate metabolic process"/>
    <property type="evidence" value="ECO:0007669"/>
    <property type="project" value="InterPro"/>
</dbReference>
<dbReference type="Gene3D" id="1.10.600.10">
    <property type="entry name" value="Farnesyl Diphosphate Synthase"/>
    <property type="match status" value="2"/>
</dbReference>
<evidence type="ECO:0000313" key="3">
    <source>
        <dbReference type="Proteomes" id="UP001153365"/>
    </source>
</evidence>
<name>A0AAV0AXF7_PHAPC</name>
<dbReference type="SUPFAM" id="SSF48576">
    <property type="entry name" value="Terpenoid synthases"/>
    <property type="match status" value="1"/>
</dbReference>
<dbReference type="GO" id="GO:0051996">
    <property type="term" value="F:squalene synthase [NAD(P)H] activity"/>
    <property type="evidence" value="ECO:0007669"/>
    <property type="project" value="InterPro"/>
</dbReference>
<keyword evidence="3" id="KW-1185">Reference proteome</keyword>
<dbReference type="InterPro" id="IPR002060">
    <property type="entry name" value="Squ/phyt_synthse"/>
</dbReference>
<feature type="transmembrane region" description="Helical" evidence="1">
    <location>
        <begin position="261"/>
        <end position="281"/>
    </location>
</feature>
<dbReference type="Proteomes" id="UP001153365">
    <property type="component" value="Unassembled WGS sequence"/>
</dbReference>
<comment type="caution">
    <text evidence="2">The sequence shown here is derived from an EMBL/GenBank/DDBJ whole genome shotgun (WGS) entry which is preliminary data.</text>
</comment>
<keyword evidence="1" id="KW-0472">Membrane</keyword>
<dbReference type="InterPro" id="IPR008949">
    <property type="entry name" value="Isoprenoid_synthase_dom_sf"/>
</dbReference>
<dbReference type="EMBL" id="CALTRL010002109">
    <property type="protein sequence ID" value="CAH7674707.1"/>
    <property type="molecule type" value="Genomic_DNA"/>
</dbReference>
<dbReference type="AlphaFoldDB" id="A0AAV0AXF7"/>
<evidence type="ECO:0000256" key="1">
    <source>
        <dbReference type="SAM" id="Phobius"/>
    </source>
</evidence>
<protein>
    <submittedName>
        <fullName evidence="2">Farnesyl-diphosphate farnesyltransferase</fullName>
    </submittedName>
</protein>
<sequence length="425" mass="49289">MVGSFEYLNLAIFHPQELRAVLNYKIWREDPIRKLNDHPDLLDFLDQTSRSFSAVVKELDTDLSRVICIFYLILRGLDTVEDDMTIEIDLKEDLLKNFYLRLDQIGWNFEDSGPDEKDRKLLVEFDKVIEEFQLLEADYRTIITDVTARMGGGMPSLQEWQLIRMGSYRDSLESFRARGRRIPKTNILRDFREDIDQGRLFWPKEIWSKHFQHPRQMIESSNLQKARWALSEMTLDALCHAIDSLEYLTLIRNQSVFNFCAVPQVMAIATLEICFNNLAVFERNVKIRRSKMIELSARALNPRDLSYIFSDFAQKIHAKIDLDDPSYLKLCEISSKIVAWTENRYPSYITPAKVPPLYSDDPAAGLIDDARIQQQPVLKKNESLNKQADRTGKNQRLTIDELKFTVIIVSLVVGLILIVSLSSGD</sequence>
<dbReference type="InterPro" id="IPR044844">
    <property type="entry name" value="Trans_IPPS_euk-type"/>
</dbReference>
<dbReference type="PANTHER" id="PTHR11626">
    <property type="entry name" value="FARNESYL-DIPHOSPHATE FARNESYLTRANSFERASE"/>
    <property type="match status" value="1"/>
</dbReference>